<dbReference type="GO" id="GO:0016036">
    <property type="term" value="P:cellular response to phosphate starvation"/>
    <property type="evidence" value="ECO:0007669"/>
    <property type="project" value="TreeGrafter"/>
</dbReference>
<dbReference type="InterPro" id="IPR014310">
    <property type="entry name" value="Sig_transdc_His_kinase_PhoR"/>
</dbReference>
<keyword evidence="23" id="KW-1185">Reference proteome</keyword>
<dbReference type="InterPro" id="IPR036097">
    <property type="entry name" value="HisK_dim/P_sf"/>
</dbReference>
<dbReference type="RefSeq" id="WP_078789530.1">
    <property type="nucleotide sequence ID" value="NZ_FUWR01000005.1"/>
</dbReference>
<evidence type="ECO:0000256" key="15">
    <source>
        <dbReference type="ARBA" id="ARBA00023012"/>
    </source>
</evidence>
<evidence type="ECO:0000256" key="7">
    <source>
        <dbReference type="ARBA" id="ARBA00022553"/>
    </source>
</evidence>
<gene>
    <name evidence="22" type="ORF">SAMN02745119_01266</name>
</gene>
<evidence type="ECO:0000256" key="16">
    <source>
        <dbReference type="ARBA" id="ARBA00023136"/>
    </source>
</evidence>
<keyword evidence="13" id="KW-0067">ATP-binding</keyword>
<dbReference type="PROSITE" id="PS50885">
    <property type="entry name" value="HAMP"/>
    <property type="match status" value="1"/>
</dbReference>
<feature type="domain" description="Histidine kinase" evidence="19">
    <location>
        <begin position="363"/>
        <end position="581"/>
    </location>
</feature>
<keyword evidence="5" id="KW-0813">Transport</keyword>
<keyword evidence="6" id="KW-1003">Cell membrane</keyword>
<dbReference type="FunFam" id="1.10.287.130:FF:000008">
    <property type="entry name" value="Two-component sensor histidine kinase"/>
    <property type="match status" value="1"/>
</dbReference>
<dbReference type="EMBL" id="FUWR01000005">
    <property type="protein sequence ID" value="SJZ65579.1"/>
    <property type="molecule type" value="Genomic_DNA"/>
</dbReference>
<dbReference type="Gene3D" id="6.10.340.10">
    <property type="match status" value="1"/>
</dbReference>
<evidence type="ECO:0000256" key="5">
    <source>
        <dbReference type="ARBA" id="ARBA00022448"/>
    </source>
</evidence>
<evidence type="ECO:0000256" key="18">
    <source>
        <dbReference type="SAM" id="Phobius"/>
    </source>
</evidence>
<dbReference type="CDD" id="cd00082">
    <property type="entry name" value="HisKA"/>
    <property type="match status" value="1"/>
</dbReference>
<accession>A0A1T4MEX0</accession>
<dbReference type="PROSITE" id="PS50112">
    <property type="entry name" value="PAS"/>
    <property type="match status" value="1"/>
</dbReference>
<keyword evidence="7" id="KW-0597">Phosphoprotein</keyword>
<dbReference type="Pfam" id="PF00672">
    <property type="entry name" value="HAMP"/>
    <property type="match status" value="1"/>
</dbReference>
<dbReference type="Proteomes" id="UP000190102">
    <property type="component" value="Unassembled WGS sequence"/>
</dbReference>
<keyword evidence="14 18" id="KW-1133">Transmembrane helix</keyword>
<keyword evidence="15" id="KW-0902">Two-component regulatory system</keyword>
<dbReference type="InterPro" id="IPR003594">
    <property type="entry name" value="HATPase_dom"/>
</dbReference>
<proteinExistence type="predicted"/>
<dbReference type="InterPro" id="IPR004358">
    <property type="entry name" value="Sig_transdc_His_kin-like_C"/>
</dbReference>
<keyword evidence="11" id="KW-0547">Nucleotide-binding</keyword>
<dbReference type="Pfam" id="PF00512">
    <property type="entry name" value="HisKA"/>
    <property type="match status" value="1"/>
</dbReference>
<dbReference type="SMART" id="SM00387">
    <property type="entry name" value="HATPase_c"/>
    <property type="match status" value="1"/>
</dbReference>
<evidence type="ECO:0000256" key="4">
    <source>
        <dbReference type="ARBA" id="ARBA00019665"/>
    </source>
</evidence>
<comment type="catalytic activity">
    <reaction evidence="1">
        <text>ATP + protein L-histidine = ADP + protein N-phospho-L-histidine.</text>
        <dbReference type="EC" id="2.7.13.3"/>
    </reaction>
</comment>
<evidence type="ECO:0000259" key="19">
    <source>
        <dbReference type="PROSITE" id="PS50109"/>
    </source>
</evidence>
<evidence type="ECO:0000256" key="1">
    <source>
        <dbReference type="ARBA" id="ARBA00000085"/>
    </source>
</evidence>
<evidence type="ECO:0000256" key="17">
    <source>
        <dbReference type="ARBA" id="ARBA00025207"/>
    </source>
</evidence>
<dbReference type="InterPro" id="IPR005467">
    <property type="entry name" value="His_kinase_dom"/>
</dbReference>
<dbReference type="GO" id="GO:0006817">
    <property type="term" value="P:phosphate ion transport"/>
    <property type="evidence" value="ECO:0007669"/>
    <property type="project" value="UniProtKB-KW"/>
</dbReference>
<evidence type="ECO:0000256" key="2">
    <source>
        <dbReference type="ARBA" id="ARBA00004236"/>
    </source>
</evidence>
<dbReference type="Gene3D" id="1.10.287.130">
    <property type="match status" value="1"/>
</dbReference>
<dbReference type="SUPFAM" id="SSF47384">
    <property type="entry name" value="Homodimeric domain of signal transducing histidine kinase"/>
    <property type="match status" value="1"/>
</dbReference>
<dbReference type="Pfam" id="PF02518">
    <property type="entry name" value="HATPase_c"/>
    <property type="match status" value="1"/>
</dbReference>
<feature type="transmembrane region" description="Helical" evidence="18">
    <location>
        <begin position="161"/>
        <end position="183"/>
    </location>
</feature>
<evidence type="ECO:0000313" key="22">
    <source>
        <dbReference type="EMBL" id="SJZ65579.1"/>
    </source>
</evidence>
<dbReference type="InterPro" id="IPR003661">
    <property type="entry name" value="HisK_dim/P_dom"/>
</dbReference>
<keyword evidence="12 22" id="KW-0418">Kinase</keyword>
<protein>
    <recommendedName>
        <fullName evidence="4">Phosphate regulon sensor protein PhoR</fullName>
        <ecNumber evidence="3">2.7.13.3</ecNumber>
    </recommendedName>
</protein>
<dbReference type="NCBIfam" id="TIGR02966">
    <property type="entry name" value="phoR_proteo"/>
    <property type="match status" value="1"/>
</dbReference>
<dbReference type="PANTHER" id="PTHR45453:SF1">
    <property type="entry name" value="PHOSPHATE REGULON SENSOR PROTEIN PHOR"/>
    <property type="match status" value="1"/>
</dbReference>
<evidence type="ECO:0000256" key="11">
    <source>
        <dbReference type="ARBA" id="ARBA00022741"/>
    </source>
</evidence>
<keyword evidence="8" id="KW-0592">Phosphate transport</keyword>
<dbReference type="GO" id="GO:0006355">
    <property type="term" value="P:regulation of DNA-templated transcription"/>
    <property type="evidence" value="ECO:0007669"/>
    <property type="project" value="InterPro"/>
</dbReference>
<dbReference type="InterPro" id="IPR035965">
    <property type="entry name" value="PAS-like_dom_sf"/>
</dbReference>
<keyword evidence="9" id="KW-0808">Transferase</keyword>
<dbReference type="CDD" id="cd06225">
    <property type="entry name" value="HAMP"/>
    <property type="match status" value="1"/>
</dbReference>
<evidence type="ECO:0000256" key="10">
    <source>
        <dbReference type="ARBA" id="ARBA00022692"/>
    </source>
</evidence>
<dbReference type="Pfam" id="PF00989">
    <property type="entry name" value="PAS"/>
    <property type="match status" value="1"/>
</dbReference>
<dbReference type="CDD" id="cd00130">
    <property type="entry name" value="PAS"/>
    <property type="match status" value="1"/>
</dbReference>
<dbReference type="InterPro" id="IPR000014">
    <property type="entry name" value="PAS"/>
</dbReference>
<dbReference type="SMART" id="SM00388">
    <property type="entry name" value="HisKA"/>
    <property type="match status" value="1"/>
</dbReference>
<comment type="subcellular location">
    <subcellularLocation>
        <location evidence="2">Cell membrane</location>
    </subcellularLocation>
</comment>
<dbReference type="PANTHER" id="PTHR45453">
    <property type="entry name" value="PHOSPHATE REGULON SENSOR PROTEIN PHOR"/>
    <property type="match status" value="1"/>
</dbReference>
<dbReference type="PRINTS" id="PR00344">
    <property type="entry name" value="BCTRLSENSOR"/>
</dbReference>
<keyword evidence="16 18" id="KW-0472">Membrane</keyword>
<evidence type="ECO:0000256" key="3">
    <source>
        <dbReference type="ARBA" id="ARBA00012438"/>
    </source>
</evidence>
<dbReference type="SMART" id="SM00304">
    <property type="entry name" value="HAMP"/>
    <property type="match status" value="1"/>
</dbReference>
<dbReference type="InterPro" id="IPR050351">
    <property type="entry name" value="BphY/WalK/GraS-like"/>
</dbReference>
<dbReference type="SUPFAM" id="SSF55785">
    <property type="entry name" value="PYP-like sensor domain (PAS domain)"/>
    <property type="match status" value="1"/>
</dbReference>
<feature type="domain" description="PAS" evidence="20">
    <location>
        <begin position="242"/>
        <end position="279"/>
    </location>
</feature>
<dbReference type="InterPro" id="IPR013767">
    <property type="entry name" value="PAS_fold"/>
</dbReference>
<organism evidence="22 23">
    <name type="scientific">Trichlorobacter thiogenes</name>
    <dbReference type="NCBI Taxonomy" id="115783"/>
    <lineage>
        <taxon>Bacteria</taxon>
        <taxon>Pseudomonadati</taxon>
        <taxon>Thermodesulfobacteriota</taxon>
        <taxon>Desulfuromonadia</taxon>
        <taxon>Geobacterales</taxon>
        <taxon>Geobacteraceae</taxon>
        <taxon>Trichlorobacter</taxon>
    </lineage>
</organism>
<evidence type="ECO:0000256" key="9">
    <source>
        <dbReference type="ARBA" id="ARBA00022679"/>
    </source>
</evidence>
<dbReference type="SMART" id="SM00091">
    <property type="entry name" value="PAS"/>
    <property type="match status" value="1"/>
</dbReference>
<dbReference type="GO" id="GO:0005524">
    <property type="term" value="F:ATP binding"/>
    <property type="evidence" value="ECO:0007669"/>
    <property type="project" value="UniProtKB-KW"/>
</dbReference>
<dbReference type="InterPro" id="IPR003660">
    <property type="entry name" value="HAMP_dom"/>
</dbReference>
<dbReference type="CDD" id="cd00075">
    <property type="entry name" value="HATPase"/>
    <property type="match status" value="1"/>
</dbReference>
<dbReference type="GO" id="GO:0000155">
    <property type="term" value="F:phosphorelay sensor kinase activity"/>
    <property type="evidence" value="ECO:0007669"/>
    <property type="project" value="InterPro"/>
</dbReference>
<dbReference type="InterPro" id="IPR036890">
    <property type="entry name" value="HATPase_C_sf"/>
</dbReference>
<dbReference type="OrthoDB" id="9813151at2"/>
<evidence type="ECO:0000313" key="23">
    <source>
        <dbReference type="Proteomes" id="UP000190102"/>
    </source>
</evidence>
<evidence type="ECO:0000256" key="6">
    <source>
        <dbReference type="ARBA" id="ARBA00022475"/>
    </source>
</evidence>
<evidence type="ECO:0000256" key="13">
    <source>
        <dbReference type="ARBA" id="ARBA00022840"/>
    </source>
</evidence>
<dbReference type="SUPFAM" id="SSF55874">
    <property type="entry name" value="ATPase domain of HSP90 chaperone/DNA topoisomerase II/histidine kinase"/>
    <property type="match status" value="1"/>
</dbReference>
<dbReference type="PROSITE" id="PS50109">
    <property type="entry name" value="HIS_KIN"/>
    <property type="match status" value="1"/>
</dbReference>
<comment type="function">
    <text evidence="17">Member of the two-component regulatory system PhoR/PhoB involved in the phosphate regulon genes expression. PhoR may function as a membrane-associated protein kinase that phosphorylates PhoB in response to environmental signals.</text>
</comment>
<evidence type="ECO:0000256" key="14">
    <source>
        <dbReference type="ARBA" id="ARBA00022989"/>
    </source>
</evidence>
<dbReference type="Gene3D" id="3.30.565.10">
    <property type="entry name" value="Histidine kinase-like ATPase, C-terminal domain"/>
    <property type="match status" value="1"/>
</dbReference>
<feature type="transmembrane region" description="Helical" evidence="18">
    <location>
        <begin position="130"/>
        <end position="149"/>
    </location>
</feature>
<dbReference type="EC" id="2.7.13.3" evidence="3"/>
<dbReference type="SUPFAM" id="SSF158472">
    <property type="entry name" value="HAMP domain-like"/>
    <property type="match status" value="1"/>
</dbReference>
<dbReference type="GO" id="GO:0005886">
    <property type="term" value="C:plasma membrane"/>
    <property type="evidence" value="ECO:0007669"/>
    <property type="project" value="UniProtKB-SubCell"/>
</dbReference>
<dbReference type="Gene3D" id="3.30.450.20">
    <property type="entry name" value="PAS domain"/>
    <property type="match status" value="1"/>
</dbReference>
<evidence type="ECO:0000259" key="20">
    <source>
        <dbReference type="PROSITE" id="PS50112"/>
    </source>
</evidence>
<dbReference type="FunFam" id="3.30.565.10:FF:000023">
    <property type="entry name" value="PAS domain-containing sensor histidine kinase"/>
    <property type="match status" value="1"/>
</dbReference>
<evidence type="ECO:0000256" key="8">
    <source>
        <dbReference type="ARBA" id="ARBA00022592"/>
    </source>
</evidence>
<name>A0A1T4MEX0_9BACT</name>
<keyword evidence="10 18" id="KW-0812">Transmembrane</keyword>
<reference evidence="23" key="1">
    <citation type="submission" date="2017-02" db="EMBL/GenBank/DDBJ databases">
        <authorList>
            <person name="Varghese N."/>
            <person name="Submissions S."/>
        </authorList>
    </citation>
    <scope>NUCLEOTIDE SEQUENCE [LARGE SCALE GENOMIC DNA]</scope>
    <source>
        <strain evidence="23">ATCC BAA-34</strain>
    </source>
</reference>
<evidence type="ECO:0000256" key="12">
    <source>
        <dbReference type="ARBA" id="ARBA00022777"/>
    </source>
</evidence>
<evidence type="ECO:0000259" key="21">
    <source>
        <dbReference type="PROSITE" id="PS50885"/>
    </source>
</evidence>
<dbReference type="NCBIfam" id="NF046044">
    <property type="entry name" value="PnpS"/>
    <property type="match status" value="1"/>
</dbReference>
<dbReference type="AlphaFoldDB" id="A0A1T4MEX0"/>
<dbReference type="STRING" id="115783.SAMN02745119_01266"/>
<feature type="domain" description="HAMP" evidence="21">
    <location>
        <begin position="185"/>
        <end position="237"/>
    </location>
</feature>
<dbReference type="NCBIfam" id="TIGR00229">
    <property type="entry name" value="sensory_box"/>
    <property type="match status" value="1"/>
</dbReference>
<sequence>MSFRWKLFLSYISLSLLIAGGGFGYVNHLLEQRLLDESRLNLQQQAKLAKLLVEQQKELPPQKLAHKLGAAIKSRVTLIAADGRVLGESDLRDDQLSGIENHLMRPEVQQALKTGSGSAIRYSETVRATMLYVALPVASGQAAVLRLALPLESFDAAKENLHGLLGGTLIALLIISLILSVIFSKITARPLREIADAAARIGIGERGVRVPTGKGEEIDYLARVLNEMAARIEDQMHKLTSEQQRLAAILRGMGEGVMVTDTQGAIILVNPAFRKQFGLPGEVEGRPLVEVCRHPDLLQAFEEQRESGDEVTCEITIPATNLVLMAHWVPLSGEHGKRGTVAVFHDISDMKRIETMRRDFVANVSHELRTPVAVIKGYAETLLDGALEDVPERGRHFVSIIAGHAERLTSLINDILTLSKLEARDAALALHPLDLCGTIRKAQMLMEDHARTKGIRLTAACPESIPKVLADQGQLEQVLLNLLDNAIKYTPDGGDIAIRTRQENKRVVIEVSDTGIGIPPKDLKRIFERFYRVDEGRSREQGGTGLGLAIVKHIVQLHGGEIAVTSEAGKGSTFTVTLPAA</sequence>
<dbReference type="GO" id="GO:0004721">
    <property type="term" value="F:phosphoprotein phosphatase activity"/>
    <property type="evidence" value="ECO:0007669"/>
    <property type="project" value="TreeGrafter"/>
</dbReference>